<keyword evidence="2" id="KW-0472">Membrane</keyword>
<dbReference type="EMBL" id="LQNU01000057">
    <property type="protein sequence ID" value="KZE80277.1"/>
    <property type="molecule type" value="Genomic_DNA"/>
</dbReference>
<comment type="caution">
    <text evidence="4">The sequence shown here is derived from an EMBL/GenBank/DDBJ whole genome shotgun (WGS) entry which is preliminary data.</text>
</comment>
<evidence type="ECO:0000313" key="4">
    <source>
        <dbReference type="EMBL" id="KZE80277.1"/>
    </source>
</evidence>
<gene>
    <name evidence="4" type="ORF">AV926_10460</name>
</gene>
<dbReference type="Proteomes" id="UP000076630">
    <property type="component" value="Unassembled WGS sequence"/>
</dbReference>
<feature type="coiled-coil region" evidence="1">
    <location>
        <begin position="149"/>
        <end position="176"/>
    </location>
</feature>
<keyword evidence="3" id="KW-0732">Signal</keyword>
<feature type="chain" id="PRO_5007848063" description="tRNA (Guanine-N1)-methyltransferase" evidence="3">
    <location>
        <begin position="21"/>
        <end position="196"/>
    </location>
</feature>
<protein>
    <recommendedName>
        <fullName evidence="6">tRNA (Guanine-N1)-methyltransferase</fullName>
    </recommendedName>
</protein>
<name>A0A163YTF0_9FLAO</name>
<feature type="transmembrane region" description="Helical" evidence="2">
    <location>
        <begin position="120"/>
        <end position="140"/>
    </location>
</feature>
<keyword evidence="2" id="KW-1133">Transmembrane helix</keyword>
<accession>A0A163YTF0</accession>
<proteinExistence type="predicted"/>
<dbReference type="AlphaFoldDB" id="A0A163YTF0"/>
<evidence type="ECO:0000256" key="1">
    <source>
        <dbReference type="SAM" id="Coils"/>
    </source>
</evidence>
<evidence type="ECO:0000256" key="2">
    <source>
        <dbReference type="SAM" id="Phobius"/>
    </source>
</evidence>
<keyword evidence="1" id="KW-0175">Coiled coil</keyword>
<evidence type="ECO:0000313" key="5">
    <source>
        <dbReference type="Proteomes" id="UP000076630"/>
    </source>
</evidence>
<keyword evidence="5" id="KW-1185">Reference proteome</keyword>
<organism evidence="4 5">
    <name type="scientific">Myroides marinus</name>
    <dbReference type="NCBI Taxonomy" id="703342"/>
    <lineage>
        <taxon>Bacteria</taxon>
        <taxon>Pseudomonadati</taxon>
        <taxon>Bacteroidota</taxon>
        <taxon>Flavobacteriia</taxon>
        <taxon>Flavobacteriales</taxon>
        <taxon>Flavobacteriaceae</taxon>
        <taxon>Myroides</taxon>
    </lineage>
</organism>
<keyword evidence="2" id="KW-0812">Transmembrane</keyword>
<evidence type="ECO:0008006" key="6">
    <source>
        <dbReference type="Google" id="ProtNLM"/>
    </source>
</evidence>
<dbReference type="RefSeq" id="WP_038987971.1">
    <property type="nucleotide sequence ID" value="NZ_JWJO01000072.1"/>
</dbReference>
<feature type="signal peptide" evidence="3">
    <location>
        <begin position="1"/>
        <end position="20"/>
    </location>
</feature>
<dbReference type="OrthoDB" id="981213at2"/>
<reference evidence="4 5" key="1">
    <citation type="submission" date="2016-01" db="EMBL/GenBank/DDBJ databases">
        <title>Whole genome sequencing of Myroides marinus L41.</title>
        <authorList>
            <person name="Hong K.W."/>
        </authorList>
    </citation>
    <scope>NUCLEOTIDE SEQUENCE [LARGE SCALE GENOMIC DNA]</scope>
    <source>
        <strain evidence="4 5">L41</strain>
    </source>
</reference>
<evidence type="ECO:0000256" key="3">
    <source>
        <dbReference type="SAM" id="SignalP"/>
    </source>
</evidence>
<sequence>MKKRFTLAIVLCAFNIVGFAQDNTNTIDSQFNTLLNESTNWQNSKIVQLDKLQQLQKNVNDSLTKLHLTIVNNKDASQEHKDSVEALTAKLKVTQDSLQTSLTKTTNIEVLGLSSEKSTFLTIIWAIIGVLIILLGVIYYRFKKSFMDIKEVKSKLTETEEELDELRKSSLEREQKIRRQLQDEINKNKPVEEKKI</sequence>